<dbReference type="EMBL" id="FMYM01000002">
    <property type="protein sequence ID" value="SDB87667.1"/>
    <property type="molecule type" value="Genomic_DNA"/>
</dbReference>
<dbReference type="OrthoDB" id="350535at2"/>
<dbReference type="PANTHER" id="PTHR37297">
    <property type="entry name" value="PROTEIN NRDI"/>
    <property type="match status" value="1"/>
</dbReference>
<dbReference type="PANTHER" id="PTHR37297:SF1">
    <property type="entry name" value="PROTEIN NRDI"/>
    <property type="match status" value="1"/>
</dbReference>
<dbReference type="HAMAP" id="MF_00128">
    <property type="entry name" value="NrdI"/>
    <property type="match status" value="1"/>
</dbReference>
<evidence type="ECO:0000313" key="4">
    <source>
        <dbReference type="EMBL" id="SDB87667.1"/>
    </source>
</evidence>
<dbReference type="Gene3D" id="3.40.50.360">
    <property type="match status" value="1"/>
</dbReference>
<dbReference type="RefSeq" id="WP_090774785.1">
    <property type="nucleotide sequence ID" value="NZ_FMYM01000002.1"/>
</dbReference>
<evidence type="ECO:0000256" key="2">
    <source>
        <dbReference type="ARBA" id="ARBA00009942"/>
    </source>
</evidence>
<comment type="similarity">
    <text evidence="2 3">Belongs to the NrdI family.</text>
</comment>
<dbReference type="GO" id="GO:0010181">
    <property type="term" value="F:FMN binding"/>
    <property type="evidence" value="ECO:0007669"/>
    <property type="project" value="InterPro"/>
</dbReference>
<dbReference type="InterPro" id="IPR004465">
    <property type="entry name" value="RNR_NrdI"/>
</dbReference>
<sequence length="128" mass="14328">MKMIFASKTGNVRRFVDKLSFLDCQPLQSTLQVDKPFILITYTTGFGDIPLEVRHFLKNNHHFLRGVAASGNRIWGNRFAKSADTISQMYHVPVLHKFELSGTPNDVAIFSQEVEALVTKSSTKVGTA</sequence>
<dbReference type="InterPro" id="IPR029039">
    <property type="entry name" value="Flavoprotein-like_sf"/>
</dbReference>
<dbReference type="InterPro" id="IPR020852">
    <property type="entry name" value="RNR_Ib_NrdI_bac"/>
</dbReference>
<dbReference type="STRING" id="1464122.SAMN05421737_102212"/>
<gene>
    <name evidence="3" type="primary">nrdI</name>
    <name evidence="4" type="ORF">SAMN05421737_102212</name>
</gene>
<protein>
    <recommendedName>
        <fullName evidence="3">Protein NrdI</fullName>
    </recommendedName>
</protein>
<evidence type="ECO:0000256" key="1">
    <source>
        <dbReference type="ARBA" id="ARBA00003999"/>
    </source>
</evidence>
<accession>A0A1G6H039</accession>
<organism evidence="4 5">
    <name type="scientific">Shouchella lonarensis</name>
    <dbReference type="NCBI Taxonomy" id="1464122"/>
    <lineage>
        <taxon>Bacteria</taxon>
        <taxon>Bacillati</taxon>
        <taxon>Bacillota</taxon>
        <taxon>Bacilli</taxon>
        <taxon>Bacillales</taxon>
        <taxon>Bacillaceae</taxon>
        <taxon>Shouchella</taxon>
    </lineage>
</organism>
<evidence type="ECO:0000256" key="3">
    <source>
        <dbReference type="HAMAP-Rule" id="MF_00128"/>
    </source>
</evidence>
<dbReference type="NCBIfam" id="TIGR00333">
    <property type="entry name" value="nrdI"/>
    <property type="match status" value="1"/>
</dbReference>
<dbReference type="Proteomes" id="UP000242662">
    <property type="component" value="Unassembled WGS sequence"/>
</dbReference>
<reference evidence="5" key="1">
    <citation type="submission" date="2016-09" db="EMBL/GenBank/DDBJ databases">
        <authorList>
            <person name="Varghese N."/>
            <person name="Submissions S."/>
        </authorList>
    </citation>
    <scope>NUCLEOTIDE SEQUENCE [LARGE SCALE GENOMIC DNA]</scope>
    <source>
        <strain evidence="5">25nlg</strain>
    </source>
</reference>
<keyword evidence="5" id="KW-1185">Reference proteome</keyword>
<dbReference type="Pfam" id="PF07972">
    <property type="entry name" value="Flavodoxin_NdrI"/>
    <property type="match status" value="1"/>
</dbReference>
<dbReference type="SUPFAM" id="SSF52218">
    <property type="entry name" value="Flavoproteins"/>
    <property type="match status" value="1"/>
</dbReference>
<dbReference type="AlphaFoldDB" id="A0A1G6H039"/>
<dbReference type="PIRSF" id="PIRSF005087">
    <property type="entry name" value="NrdI"/>
    <property type="match status" value="1"/>
</dbReference>
<comment type="function">
    <text evidence="1 3">Probably involved in ribonucleotide reductase function.</text>
</comment>
<evidence type="ECO:0000313" key="5">
    <source>
        <dbReference type="Proteomes" id="UP000242662"/>
    </source>
</evidence>
<proteinExistence type="inferred from homology"/>
<name>A0A1G6H039_9BACI</name>